<evidence type="ECO:0000259" key="1">
    <source>
        <dbReference type="Pfam" id="PF12323"/>
    </source>
</evidence>
<gene>
    <name evidence="2" type="ORF">SAMN02744040_02294</name>
</gene>
<name>A0A1M5TTU4_9FIRM</name>
<organism evidence="2 3">
    <name type="scientific">Tepidibacter thalassicus DSM 15285</name>
    <dbReference type="NCBI Taxonomy" id="1123350"/>
    <lineage>
        <taxon>Bacteria</taxon>
        <taxon>Bacillati</taxon>
        <taxon>Bacillota</taxon>
        <taxon>Clostridia</taxon>
        <taxon>Peptostreptococcales</taxon>
        <taxon>Peptostreptococcaceae</taxon>
        <taxon>Tepidibacter</taxon>
    </lineage>
</organism>
<keyword evidence="3" id="KW-1185">Reference proteome</keyword>
<protein>
    <submittedName>
        <fullName evidence="2">Helix-turn-helix domain-containing protein</fullName>
    </submittedName>
</protein>
<evidence type="ECO:0000313" key="2">
    <source>
        <dbReference type="EMBL" id="SHH54119.1"/>
    </source>
</evidence>
<dbReference type="AlphaFoldDB" id="A0A1M5TTU4"/>
<dbReference type="InterPro" id="IPR021027">
    <property type="entry name" value="Transposase_put_HTH"/>
</dbReference>
<evidence type="ECO:0000313" key="3">
    <source>
        <dbReference type="Proteomes" id="UP000242520"/>
    </source>
</evidence>
<dbReference type="Proteomes" id="UP000242520">
    <property type="component" value="Unassembled WGS sequence"/>
</dbReference>
<feature type="non-terminal residue" evidence="2">
    <location>
        <position position="93"/>
    </location>
</feature>
<feature type="domain" description="Transposase putative helix-turn-helix" evidence="1">
    <location>
        <begin position="16"/>
        <end position="56"/>
    </location>
</feature>
<dbReference type="EMBL" id="FQXH01000043">
    <property type="protein sequence ID" value="SHH54119.1"/>
    <property type="molecule type" value="Genomic_DNA"/>
</dbReference>
<dbReference type="RefSeq" id="WP_178137501.1">
    <property type="nucleotide sequence ID" value="NZ_FQXH01000043.1"/>
</dbReference>
<proteinExistence type="predicted"/>
<dbReference type="Pfam" id="PF12323">
    <property type="entry name" value="HTH_OrfB_IS605"/>
    <property type="match status" value="1"/>
</dbReference>
<sequence length="93" mass="11150">MGFKKKNENSIILCKKIQIYPTKEQIADIERDSFLCKLLYNTYLAQRKEYYTCYNKNMKMSEQRSQIKLLRKQNTDYAKVYAKHLHAVCMDLA</sequence>
<accession>A0A1M5TTU4</accession>
<reference evidence="3" key="1">
    <citation type="submission" date="2016-11" db="EMBL/GenBank/DDBJ databases">
        <authorList>
            <person name="Varghese N."/>
            <person name="Submissions S."/>
        </authorList>
    </citation>
    <scope>NUCLEOTIDE SEQUENCE [LARGE SCALE GENOMIC DNA]</scope>
    <source>
        <strain evidence="3">DSM 15285</strain>
    </source>
</reference>